<evidence type="ECO:0000256" key="1">
    <source>
        <dbReference type="SAM" id="MobiDB-lite"/>
    </source>
</evidence>
<dbReference type="Proteomes" id="UP001501578">
    <property type="component" value="Unassembled WGS sequence"/>
</dbReference>
<comment type="caution">
    <text evidence="2">The sequence shown here is derived from an EMBL/GenBank/DDBJ whole genome shotgun (WGS) entry which is preliminary data.</text>
</comment>
<organism evidence="2 3">
    <name type="scientific">Nonomuraea longicatena</name>
    <dbReference type="NCBI Taxonomy" id="83682"/>
    <lineage>
        <taxon>Bacteria</taxon>
        <taxon>Bacillati</taxon>
        <taxon>Actinomycetota</taxon>
        <taxon>Actinomycetes</taxon>
        <taxon>Streptosporangiales</taxon>
        <taxon>Streptosporangiaceae</taxon>
        <taxon>Nonomuraea</taxon>
    </lineage>
</organism>
<protein>
    <submittedName>
        <fullName evidence="2">Uncharacterized protein</fullName>
    </submittedName>
</protein>
<feature type="region of interest" description="Disordered" evidence="1">
    <location>
        <begin position="1"/>
        <end position="34"/>
    </location>
</feature>
<reference evidence="3" key="1">
    <citation type="journal article" date="2019" name="Int. J. Syst. Evol. Microbiol.">
        <title>The Global Catalogue of Microorganisms (GCM) 10K type strain sequencing project: providing services to taxonomists for standard genome sequencing and annotation.</title>
        <authorList>
            <consortium name="The Broad Institute Genomics Platform"/>
            <consortium name="The Broad Institute Genome Sequencing Center for Infectious Disease"/>
            <person name="Wu L."/>
            <person name="Ma J."/>
        </authorList>
    </citation>
    <scope>NUCLEOTIDE SEQUENCE [LARGE SCALE GENOMIC DNA]</scope>
    <source>
        <strain evidence="3">JCM 11136</strain>
    </source>
</reference>
<gene>
    <name evidence="2" type="ORF">GCM10009560_35710</name>
</gene>
<sequence>MDEFDLLSDSLPDSRPPSPEVTGRARARLSDAMSEPVRPVGSRRSLWGWTAAATVSVVAAVIALVTTLAPATAPVIAPPAHPNAALLRLADQVARLPEERGAYWRRPLLHTSLIRVEAAGRAFNVLSASSADLWQPRDTGDPVQVRLREEYVRPATAEDDRAWKAAGSPLTVQPLCSSGTMTENCKPMRITSRPSACQYTRAAEPRSPFSDRRIGEITLAELAALPADADKLRAKLHDRWRATRDGRPFAEFLSSSWTLLEMPVSPGVRAATLRLLAESPTTRTHGMTTDPFGRPGLAVTFTKSEGFTGQFGSDDEVAERYTNILDPGNGTFLLLHAAIAAESAEGLTKGTFLQHTAWLPEKGWTDDRPDRPRACKLSRTTLP</sequence>
<dbReference type="RefSeq" id="WP_343951000.1">
    <property type="nucleotide sequence ID" value="NZ_BAAAHQ010000016.1"/>
</dbReference>
<name>A0ABP4A542_9ACTN</name>
<dbReference type="EMBL" id="BAAAHQ010000016">
    <property type="protein sequence ID" value="GAA0930936.1"/>
    <property type="molecule type" value="Genomic_DNA"/>
</dbReference>
<proteinExistence type="predicted"/>
<feature type="region of interest" description="Disordered" evidence="1">
    <location>
        <begin position="363"/>
        <end position="383"/>
    </location>
</feature>
<accession>A0ABP4A542</accession>
<keyword evidence="3" id="KW-1185">Reference proteome</keyword>
<feature type="compositionally biased region" description="Basic and acidic residues" evidence="1">
    <location>
        <begin position="363"/>
        <end position="373"/>
    </location>
</feature>
<evidence type="ECO:0000313" key="2">
    <source>
        <dbReference type="EMBL" id="GAA0930936.1"/>
    </source>
</evidence>
<evidence type="ECO:0000313" key="3">
    <source>
        <dbReference type="Proteomes" id="UP001501578"/>
    </source>
</evidence>